<dbReference type="HAMAP" id="MF_01179">
    <property type="entry name" value="SulA"/>
    <property type="match status" value="1"/>
</dbReference>
<evidence type="ECO:0000256" key="5">
    <source>
        <dbReference type="ARBA" id="ARBA00023306"/>
    </source>
</evidence>
<dbReference type="InterPro" id="IPR047696">
    <property type="entry name" value="SulA_enterobact"/>
</dbReference>
<dbReference type="GeneID" id="93735748"/>
<keyword evidence="2 6" id="KW-0227">DNA damage</keyword>
<comment type="induction">
    <text evidence="6">By DNA damage, as part of the SOS response.</text>
</comment>
<evidence type="ECO:0000256" key="3">
    <source>
        <dbReference type="ARBA" id="ARBA00023210"/>
    </source>
</evidence>
<dbReference type="GO" id="GO:0009432">
    <property type="term" value="P:SOS response"/>
    <property type="evidence" value="ECO:0007669"/>
    <property type="project" value="UniProtKB-UniRule"/>
</dbReference>
<evidence type="ECO:0000256" key="1">
    <source>
        <dbReference type="ARBA" id="ARBA00022618"/>
    </source>
</evidence>
<dbReference type="InterPro" id="IPR050356">
    <property type="entry name" value="SulA_CellDiv_inhibitor"/>
</dbReference>
<dbReference type="InterPro" id="IPR004596">
    <property type="entry name" value="Cell_div_suppressor_SulA"/>
</dbReference>
<comment type="similarity">
    <text evidence="6">Belongs to the SulA family.</text>
</comment>
<keyword evidence="3 6" id="KW-0717">Septation</keyword>
<dbReference type="RefSeq" id="WP_040265502.1">
    <property type="nucleotide sequence ID" value="NZ_CP050855.1"/>
</dbReference>
<comment type="subunit">
    <text evidence="6">Interacts with FtsZ.</text>
</comment>
<evidence type="ECO:0000313" key="7">
    <source>
        <dbReference type="EMBL" id="QLH62327.1"/>
    </source>
</evidence>
<protein>
    <recommendedName>
        <fullName evidence="6">Cell division inhibitor SulA</fullName>
    </recommendedName>
</protein>
<gene>
    <name evidence="6 7" type="primary">sulA</name>
    <name evidence="7" type="ORF">SYMBAF_04335</name>
</gene>
<organism evidence="7 8">
    <name type="scientific">Serratia symbiotica</name>
    <dbReference type="NCBI Taxonomy" id="138074"/>
    <lineage>
        <taxon>Bacteria</taxon>
        <taxon>Pseudomonadati</taxon>
        <taxon>Pseudomonadota</taxon>
        <taxon>Gammaproteobacteria</taxon>
        <taxon>Enterobacterales</taxon>
        <taxon>Yersiniaceae</taxon>
        <taxon>Serratia</taxon>
    </lineage>
</organism>
<evidence type="ECO:0000256" key="4">
    <source>
        <dbReference type="ARBA" id="ARBA00023236"/>
    </source>
</evidence>
<dbReference type="SUPFAM" id="SSF52540">
    <property type="entry name" value="P-loop containing nucleoside triphosphate hydrolases"/>
    <property type="match status" value="1"/>
</dbReference>
<dbReference type="STRING" id="138074.SYMBAF_40023"/>
<dbReference type="PIRSF" id="PIRSF003093">
    <property type="entry name" value="SulA"/>
    <property type="match status" value="1"/>
</dbReference>
<accession>A0A068Z2Z7</accession>
<proteinExistence type="evidence at transcript level"/>
<evidence type="ECO:0000256" key="2">
    <source>
        <dbReference type="ARBA" id="ARBA00022763"/>
    </source>
</evidence>
<dbReference type="PANTHER" id="PTHR35369:SF4">
    <property type="entry name" value="CELL DIVISION INHIBITOR SULA"/>
    <property type="match status" value="1"/>
</dbReference>
<comment type="PTM">
    <text evidence="6">Is rapidly cleaved and degraded by the Lon protease once DNA damage is repaired.</text>
</comment>
<evidence type="ECO:0000256" key="6">
    <source>
        <dbReference type="HAMAP-Rule" id="MF_01179"/>
    </source>
</evidence>
<keyword evidence="1 6" id="KW-0132">Cell division</keyword>
<dbReference type="GO" id="GO:0000917">
    <property type="term" value="P:division septum assembly"/>
    <property type="evidence" value="ECO:0007669"/>
    <property type="project" value="UniProtKB-KW"/>
</dbReference>
<feature type="region of interest" description="FtsZ binding" evidence="6">
    <location>
        <begin position="106"/>
        <end position="112"/>
    </location>
</feature>
<dbReference type="GO" id="GO:0051782">
    <property type="term" value="P:negative regulation of cell division"/>
    <property type="evidence" value="ECO:0007669"/>
    <property type="project" value="UniProtKB-UniRule"/>
</dbReference>
<sequence length="168" mass="19366">MRTQPRYQPHFSRSAIAVNSLAKNTDVGNENGLISELVYNEQQPILAQLLLPLLQQLGRQSRWLLWLTPQQKLSKLWLQQSDLPIEKVMQLSQITPLAMVEAMEKALLTGNYSAVLGWLPELKEEDRLKLRQAAELGNTYGFIMRPQPAPYPDHRYCSTLKIHSFLYH</sequence>
<dbReference type="NCBIfam" id="TIGR00623">
    <property type="entry name" value="SOS_SulA_coli"/>
    <property type="match status" value="1"/>
</dbReference>
<feature type="site" description="Essential for degradation by Lon protease" evidence="6">
    <location>
        <position position="168"/>
    </location>
</feature>
<feature type="region of interest" description="Lon protease binding" evidence="6">
    <location>
        <begin position="161"/>
        <end position="168"/>
    </location>
</feature>
<dbReference type="Pfam" id="PF03846">
    <property type="entry name" value="SulA"/>
    <property type="match status" value="1"/>
</dbReference>
<dbReference type="Proteomes" id="UP000042738">
    <property type="component" value="Chromosome"/>
</dbReference>
<dbReference type="GO" id="GO:0006281">
    <property type="term" value="P:DNA repair"/>
    <property type="evidence" value="ECO:0007669"/>
    <property type="project" value="TreeGrafter"/>
</dbReference>
<reference evidence="7 8" key="1">
    <citation type="journal article" date="2014" name="Genome Announc.">
        <title>Whole-Genome Sequence of Serratia symbiotica Strain CWBI-2.3T, a Free-Living Symbiont of the Black Bean Aphid Aphis fabae.</title>
        <authorList>
            <person name="Foray V."/>
            <person name="Grigorescu A.S."/>
            <person name="Sabri A."/>
            <person name="Haubruge E."/>
            <person name="Lognay G."/>
            <person name="Francis F."/>
            <person name="Fauconnier M.L."/>
            <person name="Hance T."/>
            <person name="Thonart P."/>
        </authorList>
    </citation>
    <scope>NUCLEOTIDE SEQUENCE [LARGE SCALE GENOMIC DNA]</scope>
    <source>
        <strain evidence="7">CWBI-2.3</strain>
    </source>
</reference>
<dbReference type="AlphaFoldDB" id="A0A068Z2Z7"/>
<name>A0A068Z2Z7_9GAMM</name>
<dbReference type="EMBL" id="CP050855">
    <property type="protein sequence ID" value="QLH62327.1"/>
    <property type="molecule type" value="Genomic_DNA"/>
</dbReference>
<evidence type="ECO:0000313" key="8">
    <source>
        <dbReference type="Proteomes" id="UP000042738"/>
    </source>
</evidence>
<dbReference type="Gene3D" id="3.40.50.300">
    <property type="entry name" value="P-loop containing nucleotide triphosphate hydrolases"/>
    <property type="match status" value="1"/>
</dbReference>
<dbReference type="NCBIfam" id="NF007892">
    <property type="entry name" value="PRK10595.1"/>
    <property type="match status" value="1"/>
</dbReference>
<keyword evidence="5 6" id="KW-0131">Cell cycle</keyword>
<keyword evidence="4 6" id="KW-0742">SOS response</keyword>
<dbReference type="PANTHER" id="PTHR35369">
    <property type="entry name" value="BLR3025 PROTEIN-RELATED"/>
    <property type="match status" value="1"/>
</dbReference>
<comment type="function">
    <text evidence="6">Component of the SOS system and an inhibitor of cell division. Accumulation of SulA causes rapid cessation of cell division and the appearance of long, non-septate filaments. In the presence of GTP, binds a polymerization-competent form of FtsZ in a 1:1 ratio, thus inhibiting FtsZ polymerization and therefore preventing it from participating in the assembly of the Z ring. This mechanism prevents the premature segregation of damaged DNA to daughter cells during cell division.</text>
</comment>
<dbReference type="InterPro" id="IPR027417">
    <property type="entry name" value="P-loop_NTPase"/>
</dbReference>